<dbReference type="GO" id="GO:0008782">
    <property type="term" value="F:adenosylhomocysteine nucleosidase activity"/>
    <property type="evidence" value="ECO:0007669"/>
    <property type="project" value="UniProtKB-EC"/>
</dbReference>
<evidence type="ECO:0000313" key="7">
    <source>
        <dbReference type="EMBL" id="HIT17956.1"/>
    </source>
</evidence>
<protein>
    <recommendedName>
        <fullName evidence="2">adenosylhomocysteine nucleosidase</fullName>
        <ecNumber evidence="2">3.2.2.9</ecNumber>
    </recommendedName>
</protein>
<organism evidence="7 8">
    <name type="scientific">Candidatus Caccosoma faecigallinarum</name>
    <dbReference type="NCBI Taxonomy" id="2840720"/>
    <lineage>
        <taxon>Bacteria</taxon>
        <taxon>Bacillati</taxon>
        <taxon>Bacillota</taxon>
        <taxon>Bacillota incertae sedis</taxon>
        <taxon>Candidatus Caccosoma</taxon>
    </lineage>
</organism>
<dbReference type="InterPro" id="IPR035994">
    <property type="entry name" value="Nucleoside_phosphorylase_sf"/>
</dbReference>
<evidence type="ECO:0000256" key="1">
    <source>
        <dbReference type="ARBA" id="ARBA00004945"/>
    </source>
</evidence>
<dbReference type="PANTHER" id="PTHR46832:SF1">
    <property type="entry name" value="5'-METHYLTHIOADENOSINE_S-ADENOSYLHOMOCYSTEINE NUCLEOSIDASE"/>
    <property type="match status" value="1"/>
</dbReference>
<dbReference type="GO" id="GO:0008930">
    <property type="term" value="F:methylthioadenosine nucleosidase activity"/>
    <property type="evidence" value="ECO:0007669"/>
    <property type="project" value="InterPro"/>
</dbReference>
<dbReference type="GO" id="GO:0019509">
    <property type="term" value="P:L-methionine salvage from methylthioadenosine"/>
    <property type="evidence" value="ECO:0007669"/>
    <property type="project" value="InterPro"/>
</dbReference>
<dbReference type="SUPFAM" id="SSF53167">
    <property type="entry name" value="Purine and uridine phosphorylases"/>
    <property type="match status" value="1"/>
</dbReference>
<accession>A0A9D1G931</accession>
<comment type="pathway">
    <text evidence="1">Amino-acid biosynthesis; L-methionine biosynthesis via salvage pathway; S-methyl-5-thio-alpha-D-ribose 1-phosphate from S-methyl-5'-thioadenosine (hydrolase route): step 1/2.</text>
</comment>
<dbReference type="InterPro" id="IPR010049">
    <property type="entry name" value="MTA_SAH_Nsdase"/>
</dbReference>
<dbReference type="GO" id="GO:0009164">
    <property type="term" value="P:nucleoside catabolic process"/>
    <property type="evidence" value="ECO:0007669"/>
    <property type="project" value="InterPro"/>
</dbReference>
<dbReference type="EC" id="3.2.2.9" evidence="2"/>
<evidence type="ECO:0000313" key="8">
    <source>
        <dbReference type="Proteomes" id="UP000886893"/>
    </source>
</evidence>
<keyword evidence="3" id="KW-0028">Amino-acid biosynthesis</keyword>
<dbReference type="PANTHER" id="PTHR46832">
    <property type="entry name" value="5'-METHYLTHIOADENOSINE/S-ADENOSYLHOMOCYSTEINE NUCLEOSIDASE"/>
    <property type="match status" value="1"/>
</dbReference>
<dbReference type="Pfam" id="PF01048">
    <property type="entry name" value="PNP_UDP_1"/>
    <property type="match status" value="1"/>
</dbReference>
<evidence type="ECO:0000256" key="3">
    <source>
        <dbReference type="ARBA" id="ARBA00022605"/>
    </source>
</evidence>
<dbReference type="AlphaFoldDB" id="A0A9D1G931"/>
<reference evidence="7" key="2">
    <citation type="journal article" date="2021" name="PeerJ">
        <title>Extensive microbial diversity within the chicken gut microbiome revealed by metagenomics and culture.</title>
        <authorList>
            <person name="Gilroy R."/>
            <person name="Ravi A."/>
            <person name="Getino M."/>
            <person name="Pursley I."/>
            <person name="Horton D.L."/>
            <person name="Alikhan N.F."/>
            <person name="Baker D."/>
            <person name="Gharbi K."/>
            <person name="Hall N."/>
            <person name="Watson M."/>
            <person name="Adriaenssens E.M."/>
            <person name="Foster-Nyarko E."/>
            <person name="Jarju S."/>
            <person name="Secka A."/>
            <person name="Antonio M."/>
            <person name="Oren A."/>
            <person name="Chaudhuri R.R."/>
            <person name="La Ragione R."/>
            <person name="Hildebrand F."/>
            <person name="Pallen M.J."/>
        </authorList>
    </citation>
    <scope>NUCLEOTIDE SEQUENCE</scope>
    <source>
        <strain evidence="7">14508</strain>
    </source>
</reference>
<dbReference type="InterPro" id="IPR000845">
    <property type="entry name" value="Nucleoside_phosphorylase_d"/>
</dbReference>
<evidence type="ECO:0000259" key="6">
    <source>
        <dbReference type="Pfam" id="PF01048"/>
    </source>
</evidence>
<dbReference type="CDD" id="cd09008">
    <property type="entry name" value="MTAN"/>
    <property type="match status" value="1"/>
</dbReference>
<dbReference type="Gene3D" id="3.40.50.1580">
    <property type="entry name" value="Nucleoside phosphorylase domain"/>
    <property type="match status" value="1"/>
</dbReference>
<keyword evidence="5" id="KW-0486">Methionine biosynthesis</keyword>
<comment type="caution">
    <text evidence="7">The sequence shown here is derived from an EMBL/GenBank/DDBJ whole genome shotgun (WGS) entry which is preliminary data.</text>
</comment>
<dbReference type="EMBL" id="DVKI01000195">
    <property type="protein sequence ID" value="HIT17956.1"/>
    <property type="molecule type" value="Genomic_DNA"/>
</dbReference>
<dbReference type="NCBIfam" id="TIGR01704">
    <property type="entry name" value="MTA_SAH-Nsdase"/>
    <property type="match status" value="1"/>
</dbReference>
<keyword evidence="7" id="KW-0326">Glycosidase</keyword>
<keyword evidence="4 7" id="KW-0378">Hydrolase</keyword>
<sequence length="221" mass="25450">MKILLIVAMQEELQSFLNHDEYEHLLHQGFDYYYLKKHEKEIYLVKTEVGKVNAAILTTVWLNYLKPQLIINAGIGGSLHTTIPLFSTIFSSKVAYFDVDLTAFGLPLGQLDNMDLFFKPYKKHLLLEANDYHGLIVSSDTFVHTKDQKSLILQHFPKALVCDMEGASIAHVSSFFKRKFMIIRTISDIVGENNTVTYLNQKQKAMEICVQKTMQYIENIH</sequence>
<reference evidence="7" key="1">
    <citation type="submission" date="2020-10" db="EMBL/GenBank/DDBJ databases">
        <authorList>
            <person name="Gilroy R."/>
        </authorList>
    </citation>
    <scope>NUCLEOTIDE SEQUENCE</scope>
    <source>
        <strain evidence="7">14508</strain>
    </source>
</reference>
<feature type="domain" description="Nucleoside phosphorylase" evidence="6">
    <location>
        <begin position="2"/>
        <end position="217"/>
    </location>
</feature>
<name>A0A9D1G931_9FIRM</name>
<gene>
    <name evidence="7" type="primary">mtnN</name>
    <name evidence="7" type="ORF">IAD04_06275</name>
</gene>
<dbReference type="GO" id="GO:0019284">
    <property type="term" value="P:L-methionine salvage from S-adenosylmethionine"/>
    <property type="evidence" value="ECO:0007669"/>
    <property type="project" value="TreeGrafter"/>
</dbReference>
<evidence type="ECO:0000256" key="5">
    <source>
        <dbReference type="ARBA" id="ARBA00023167"/>
    </source>
</evidence>
<proteinExistence type="predicted"/>
<evidence type="ECO:0000256" key="4">
    <source>
        <dbReference type="ARBA" id="ARBA00022801"/>
    </source>
</evidence>
<dbReference type="GO" id="GO:0005829">
    <property type="term" value="C:cytosol"/>
    <property type="evidence" value="ECO:0007669"/>
    <property type="project" value="TreeGrafter"/>
</dbReference>
<dbReference type="Proteomes" id="UP000886893">
    <property type="component" value="Unassembled WGS sequence"/>
</dbReference>
<evidence type="ECO:0000256" key="2">
    <source>
        <dbReference type="ARBA" id="ARBA00011974"/>
    </source>
</evidence>